<dbReference type="AlphaFoldDB" id="A0A8T0FPN7"/>
<dbReference type="SUPFAM" id="SSF53098">
    <property type="entry name" value="Ribonuclease H-like"/>
    <property type="match status" value="1"/>
</dbReference>
<dbReference type="GO" id="GO:0015074">
    <property type="term" value="P:DNA integration"/>
    <property type="evidence" value="ECO:0007669"/>
    <property type="project" value="InterPro"/>
</dbReference>
<evidence type="ECO:0000313" key="3">
    <source>
        <dbReference type="Proteomes" id="UP000807504"/>
    </source>
</evidence>
<proteinExistence type="predicted"/>
<evidence type="ECO:0000313" key="2">
    <source>
        <dbReference type="EMBL" id="KAF8791589.1"/>
    </source>
</evidence>
<dbReference type="InterPro" id="IPR012337">
    <property type="entry name" value="RNaseH-like_sf"/>
</dbReference>
<dbReference type="Proteomes" id="UP000807504">
    <property type="component" value="Unassembled WGS sequence"/>
</dbReference>
<dbReference type="InterPro" id="IPR050951">
    <property type="entry name" value="Retrovirus_Pol_polyprotein"/>
</dbReference>
<name>A0A8T0FPN7_ARGBR</name>
<dbReference type="PANTHER" id="PTHR37984:SF5">
    <property type="entry name" value="PROTEIN NYNRIN-LIKE"/>
    <property type="match status" value="1"/>
</dbReference>
<dbReference type="InterPro" id="IPR036397">
    <property type="entry name" value="RNaseH_sf"/>
</dbReference>
<dbReference type="GO" id="GO:0003676">
    <property type="term" value="F:nucleic acid binding"/>
    <property type="evidence" value="ECO:0007669"/>
    <property type="project" value="InterPro"/>
</dbReference>
<protein>
    <submittedName>
        <fullName evidence="2">Retrovirus-related Pol polyprotein like</fullName>
    </submittedName>
</protein>
<reference evidence="2" key="1">
    <citation type="journal article" date="2020" name="bioRxiv">
        <title>Chromosome-level reference genome of the European wasp spider Argiope bruennichi: a resource for studies on range expansion and evolutionary adaptation.</title>
        <authorList>
            <person name="Sheffer M.M."/>
            <person name="Hoppe A."/>
            <person name="Krehenwinkel H."/>
            <person name="Uhl G."/>
            <person name="Kuss A.W."/>
            <person name="Jensen L."/>
            <person name="Jensen C."/>
            <person name="Gillespie R.G."/>
            <person name="Hoff K.J."/>
            <person name="Prost S."/>
        </authorList>
    </citation>
    <scope>NUCLEOTIDE SEQUENCE</scope>
</reference>
<dbReference type="PROSITE" id="PS50994">
    <property type="entry name" value="INTEGRASE"/>
    <property type="match status" value="1"/>
</dbReference>
<organism evidence="2 3">
    <name type="scientific">Argiope bruennichi</name>
    <name type="common">Wasp spider</name>
    <name type="synonym">Aranea bruennichi</name>
    <dbReference type="NCBI Taxonomy" id="94029"/>
    <lineage>
        <taxon>Eukaryota</taxon>
        <taxon>Metazoa</taxon>
        <taxon>Ecdysozoa</taxon>
        <taxon>Arthropoda</taxon>
        <taxon>Chelicerata</taxon>
        <taxon>Arachnida</taxon>
        <taxon>Araneae</taxon>
        <taxon>Araneomorphae</taxon>
        <taxon>Entelegynae</taxon>
        <taxon>Araneoidea</taxon>
        <taxon>Araneidae</taxon>
        <taxon>Argiope</taxon>
    </lineage>
</organism>
<evidence type="ECO:0000259" key="1">
    <source>
        <dbReference type="PROSITE" id="PS50994"/>
    </source>
</evidence>
<accession>A0A8T0FPN7</accession>
<dbReference type="PANTHER" id="PTHR37984">
    <property type="entry name" value="PROTEIN CBG26694"/>
    <property type="match status" value="1"/>
</dbReference>
<dbReference type="InterPro" id="IPR001584">
    <property type="entry name" value="Integrase_cat-core"/>
</dbReference>
<sequence length="233" mass="26553">MSNKHKIVNKGTVIASCDPVMDIAARPQEFSGAHPPQIFENLVVLDEQQQRDVRKLLNEFQSLSSEACLVYLDDITVEQILIPRSSTLIELCKLLGIEKTRTTALHPESDGMVESFNLTILNNLSIFVSKNQTDWDVHLPVFLLINRGTEHEATRLTPAEMLFDQTLRLPCDILFGRPSETPTSPNEYMKDLEARLESIHAFTRESNKLASELMKTRYDSRATDYQFKEDDLV</sequence>
<gene>
    <name evidence="2" type="ORF">HNY73_006431</name>
</gene>
<feature type="domain" description="Integrase catalytic" evidence="1">
    <location>
        <begin position="53"/>
        <end position="166"/>
    </location>
</feature>
<reference evidence="2" key="2">
    <citation type="submission" date="2020-06" db="EMBL/GenBank/DDBJ databases">
        <authorList>
            <person name="Sheffer M."/>
        </authorList>
    </citation>
    <scope>NUCLEOTIDE SEQUENCE</scope>
</reference>
<dbReference type="EMBL" id="JABXBU010000011">
    <property type="protein sequence ID" value="KAF8791589.1"/>
    <property type="molecule type" value="Genomic_DNA"/>
</dbReference>
<dbReference type="Gene3D" id="3.30.420.10">
    <property type="entry name" value="Ribonuclease H-like superfamily/Ribonuclease H"/>
    <property type="match status" value="1"/>
</dbReference>
<comment type="caution">
    <text evidence="2">The sequence shown here is derived from an EMBL/GenBank/DDBJ whole genome shotgun (WGS) entry which is preliminary data.</text>
</comment>
<keyword evidence="3" id="KW-1185">Reference proteome</keyword>